<feature type="region of interest" description="Disordered" evidence="1">
    <location>
        <begin position="1"/>
        <end position="24"/>
    </location>
</feature>
<accession>A0A3M0KNL6</accession>
<dbReference type="Proteomes" id="UP000269221">
    <property type="component" value="Unassembled WGS sequence"/>
</dbReference>
<organism evidence="2 3">
    <name type="scientific">Hirundo rustica rustica</name>
    <dbReference type="NCBI Taxonomy" id="333673"/>
    <lineage>
        <taxon>Eukaryota</taxon>
        <taxon>Metazoa</taxon>
        <taxon>Chordata</taxon>
        <taxon>Craniata</taxon>
        <taxon>Vertebrata</taxon>
        <taxon>Euteleostomi</taxon>
        <taxon>Archelosauria</taxon>
        <taxon>Archosauria</taxon>
        <taxon>Dinosauria</taxon>
        <taxon>Saurischia</taxon>
        <taxon>Theropoda</taxon>
        <taxon>Coelurosauria</taxon>
        <taxon>Aves</taxon>
        <taxon>Neognathae</taxon>
        <taxon>Neoaves</taxon>
        <taxon>Telluraves</taxon>
        <taxon>Australaves</taxon>
        <taxon>Passeriformes</taxon>
        <taxon>Sylvioidea</taxon>
        <taxon>Hirundinidae</taxon>
        <taxon>Hirundo</taxon>
    </lineage>
</organism>
<proteinExistence type="predicted"/>
<name>A0A3M0KNL6_HIRRU</name>
<dbReference type="EMBL" id="QRBI01000104">
    <property type="protein sequence ID" value="RMC14822.1"/>
    <property type="molecule type" value="Genomic_DNA"/>
</dbReference>
<comment type="caution">
    <text evidence="2">The sequence shown here is derived from an EMBL/GenBank/DDBJ whole genome shotgun (WGS) entry which is preliminary data.</text>
</comment>
<keyword evidence="3" id="KW-1185">Reference proteome</keyword>
<evidence type="ECO:0000313" key="2">
    <source>
        <dbReference type="EMBL" id="RMC14822.1"/>
    </source>
</evidence>
<gene>
    <name evidence="2" type="ORF">DUI87_06998</name>
</gene>
<dbReference type="AlphaFoldDB" id="A0A3M0KNL6"/>
<sequence>MEHGLVSRPAFPPRKGRGGVSRPQFDVTCSADLEKRGLTYSTSLPLASLLPTSQKSREHRYDYASVTVNLNIVT</sequence>
<reference evidence="2 3" key="1">
    <citation type="submission" date="2018-07" db="EMBL/GenBank/DDBJ databases">
        <title>A high quality draft genome assembly of the barn swallow (H. rustica rustica).</title>
        <authorList>
            <person name="Formenti G."/>
            <person name="Chiara M."/>
            <person name="Poveda L."/>
            <person name="Francoijs K.-J."/>
            <person name="Bonisoli-Alquati A."/>
            <person name="Canova L."/>
            <person name="Gianfranceschi L."/>
            <person name="Horner D.S."/>
            <person name="Saino N."/>
        </authorList>
    </citation>
    <scope>NUCLEOTIDE SEQUENCE [LARGE SCALE GENOMIC DNA]</scope>
    <source>
        <strain evidence="2">Chelidonia</strain>
        <tissue evidence="2">Blood</tissue>
    </source>
</reference>
<evidence type="ECO:0000313" key="3">
    <source>
        <dbReference type="Proteomes" id="UP000269221"/>
    </source>
</evidence>
<protein>
    <submittedName>
        <fullName evidence="2">Uncharacterized protein</fullName>
    </submittedName>
</protein>
<evidence type="ECO:0000256" key="1">
    <source>
        <dbReference type="SAM" id="MobiDB-lite"/>
    </source>
</evidence>